<protein>
    <submittedName>
        <fullName evidence="1">Uncharacterized protein</fullName>
    </submittedName>
</protein>
<dbReference type="VEuPathDB" id="PiroplasmaDB:BMR1_02g01542"/>
<dbReference type="GeneID" id="33043642"/>
<organism evidence="1 2">
    <name type="scientific">Babesia microti (strain RI)</name>
    <dbReference type="NCBI Taxonomy" id="1133968"/>
    <lineage>
        <taxon>Eukaryota</taxon>
        <taxon>Sar</taxon>
        <taxon>Alveolata</taxon>
        <taxon>Apicomplexa</taxon>
        <taxon>Aconoidasida</taxon>
        <taxon>Piroplasmida</taxon>
        <taxon>Babesiidae</taxon>
        <taxon>Babesia</taxon>
    </lineage>
</organism>
<dbReference type="Proteomes" id="UP000002899">
    <property type="component" value="Chromosome II"/>
</dbReference>
<dbReference type="RefSeq" id="XP_021338123.1">
    <property type="nucleotide sequence ID" value="XM_021483170.1"/>
</dbReference>
<dbReference type="AlphaFoldDB" id="A0A1R4AAA7"/>
<reference evidence="1 2" key="3">
    <citation type="journal article" date="2016" name="Sci. Rep.">
        <title>Genome-wide diversity and gene expression profiling of Babesia microti isolates identify polymorphic genes that mediate host-pathogen interactions.</title>
        <authorList>
            <person name="Silva J.C."/>
            <person name="Cornillot E."/>
            <person name="McCracken C."/>
            <person name="Usmani-Brown S."/>
            <person name="Dwivedi A."/>
            <person name="Ifeonu O.O."/>
            <person name="Crabtree J."/>
            <person name="Gotia H.T."/>
            <person name="Virji A.Z."/>
            <person name="Reynes C."/>
            <person name="Colinge J."/>
            <person name="Kumar V."/>
            <person name="Lawres L."/>
            <person name="Pazzi J.E."/>
            <person name="Pablo J.V."/>
            <person name="Hung C."/>
            <person name="Brancato J."/>
            <person name="Kumari P."/>
            <person name="Orvis J."/>
            <person name="Tretina K."/>
            <person name="Chibucos M."/>
            <person name="Ott S."/>
            <person name="Sadzewicz L."/>
            <person name="Sengamalay N."/>
            <person name="Shetty A.C."/>
            <person name="Su Q."/>
            <person name="Tallon L."/>
            <person name="Fraser C.M."/>
            <person name="Frutos R."/>
            <person name="Molina D.M."/>
            <person name="Krause P.J."/>
            <person name="Ben Mamoun C."/>
        </authorList>
    </citation>
    <scope>NUCLEOTIDE SEQUENCE [LARGE SCALE GENOMIC DNA]</scope>
    <source>
        <strain evidence="1 2">RI</strain>
    </source>
</reference>
<name>A0A1R4AAA7_BABMR</name>
<sequence>MYSIKMSFLSIKKQYNRILHRQGHRNRILLARSLPEITYIDILPNNHNEYGTDDNDNGNSYIGDNNRHYLFKRGYFNSPSPIYYSSEYIDGKSDILDTGWYKPNPIIKINILNMTYGAVSAHNGAYAADGVGGSKLMEM</sequence>
<reference evidence="1 2" key="2">
    <citation type="journal article" date="2013" name="PLoS ONE">
        <title>Whole genome mapping and re-organization of the nuclear and mitochondrial genomes of Babesia microti isolates.</title>
        <authorList>
            <person name="Cornillot E."/>
            <person name="Dassouli A."/>
            <person name="Garg A."/>
            <person name="Pachikara N."/>
            <person name="Randazzo S."/>
            <person name="Depoix D."/>
            <person name="Carcy B."/>
            <person name="Delbecq S."/>
            <person name="Frutos R."/>
            <person name="Silva J.C."/>
            <person name="Sutton R."/>
            <person name="Krause P.J."/>
            <person name="Mamoun C.B."/>
        </authorList>
    </citation>
    <scope>NUCLEOTIDE SEQUENCE [LARGE SCALE GENOMIC DNA]</scope>
    <source>
        <strain evidence="1 2">RI</strain>
    </source>
</reference>
<evidence type="ECO:0000313" key="1">
    <source>
        <dbReference type="EMBL" id="SJK85914.1"/>
    </source>
</evidence>
<reference evidence="1 2" key="1">
    <citation type="journal article" date="2012" name="Nucleic Acids Res.">
        <title>Sequencing of the smallest Apicomplexan genome from the human pathogen Babesia microti.</title>
        <authorList>
            <person name="Cornillot E."/>
            <person name="Hadj-Kaddour K."/>
            <person name="Dassouli A."/>
            <person name="Noel B."/>
            <person name="Ranwez V."/>
            <person name="Vacherie B."/>
            <person name="Augagneur Y."/>
            <person name="Bres V."/>
            <person name="Duclos A."/>
            <person name="Randazzo S."/>
            <person name="Carcy B."/>
            <person name="Debierre-Grockiego F."/>
            <person name="Delbecq S."/>
            <person name="Moubri-Menage K."/>
            <person name="Shams-Eldin H."/>
            <person name="Usmani-Brown S."/>
            <person name="Bringaud F."/>
            <person name="Wincker P."/>
            <person name="Vivares C.P."/>
            <person name="Schwarz R.T."/>
            <person name="Schetters T.P."/>
            <person name="Krause P.J."/>
            <person name="Gorenflot A."/>
            <person name="Berry V."/>
            <person name="Barbe V."/>
            <person name="Ben Mamoun C."/>
        </authorList>
    </citation>
    <scope>NUCLEOTIDE SEQUENCE [LARGE SCALE GENOMIC DNA]</scope>
    <source>
        <strain evidence="1 2">RI</strain>
    </source>
</reference>
<proteinExistence type="predicted"/>
<gene>
    <name evidence="1" type="ORF">BMR1_02g01542</name>
</gene>
<dbReference type="KEGG" id="bmic:BMR1_02g01542"/>
<keyword evidence="2" id="KW-1185">Reference proteome</keyword>
<accession>A0A1R4AAA7</accession>
<dbReference type="EMBL" id="FO082872">
    <property type="protein sequence ID" value="SJK85914.1"/>
    <property type="molecule type" value="Genomic_DNA"/>
</dbReference>
<evidence type="ECO:0000313" key="2">
    <source>
        <dbReference type="Proteomes" id="UP000002899"/>
    </source>
</evidence>